<proteinExistence type="predicted"/>
<dbReference type="EMBL" id="JAMQGO010000004">
    <property type="protein sequence ID" value="MCM2562287.1"/>
    <property type="molecule type" value="Genomic_DNA"/>
</dbReference>
<keyword evidence="2" id="KW-1185">Reference proteome</keyword>
<gene>
    <name evidence="1" type="ORF">M8744_09020</name>
</gene>
<reference evidence="1" key="1">
    <citation type="submission" date="2022-06" db="EMBL/GenBank/DDBJ databases">
        <title>Lutimaribacter sp. EGI FJ00013, a novel bacterium isolated from a salt lake sediment enrichment.</title>
        <authorList>
            <person name="Gao L."/>
            <person name="Fang B.-Z."/>
            <person name="Li W.-J."/>
        </authorList>
    </citation>
    <scope>NUCLEOTIDE SEQUENCE</scope>
    <source>
        <strain evidence="1">EGI FJ00013</strain>
    </source>
</reference>
<sequence length="439" mass="46116">MSGTTLGLVGFATLLFLMAVRIPIALAMFLVGLAGMFSMIGVTGTLHSINEVAYHEFSSYSLTIIPLFLLMSQFAVHAGLSTSLFNAARAWLGHRRGGLAMATVGACGGFGAISGSSLATAATMTQVALPEMRKAGYAPGLATGVLAAGGTLGILIPPSVVLVVYAVLANQNIVKLFTAAIIPGILAILGYIAAVTIYVRLYPESAPVQPRQSLRARLASLLHVWPVIIIFGLVIGGIYSGIFTPTEGAAVGAVGTGLVALLRGTLSRVAMRNAFLGTATGTGMIFMIVLGAGVFNTFLALTQVPQEAAAWVGTLPVNPWTIIAIILVVYIILGCVMDTLSMILLTVPIFYPIILVLDLGMPPDEVGLWFGILVLIVVEMGMITPPVGLNLFIINSMARDVPISKTMKGVLPFLMTDIIRAGLLFLFPAIILWLVRVAH</sequence>
<protein>
    <submittedName>
        <fullName evidence="1">TRAP transporter large permease</fullName>
    </submittedName>
</protein>
<accession>A0ACC5ZW34</accession>
<name>A0ACC5ZW34_9RHOB</name>
<organism evidence="1 2">
    <name type="scientific">Lutimaribacter degradans</name>
    <dbReference type="NCBI Taxonomy" id="2945989"/>
    <lineage>
        <taxon>Bacteria</taxon>
        <taxon>Pseudomonadati</taxon>
        <taxon>Pseudomonadota</taxon>
        <taxon>Alphaproteobacteria</taxon>
        <taxon>Rhodobacterales</taxon>
        <taxon>Roseobacteraceae</taxon>
        <taxon>Lutimaribacter</taxon>
    </lineage>
</organism>
<dbReference type="Proteomes" id="UP001203036">
    <property type="component" value="Unassembled WGS sequence"/>
</dbReference>
<comment type="caution">
    <text evidence="1">The sequence shown here is derived from an EMBL/GenBank/DDBJ whole genome shotgun (WGS) entry which is preliminary data.</text>
</comment>
<evidence type="ECO:0000313" key="2">
    <source>
        <dbReference type="Proteomes" id="UP001203036"/>
    </source>
</evidence>
<evidence type="ECO:0000313" key="1">
    <source>
        <dbReference type="EMBL" id="MCM2562287.1"/>
    </source>
</evidence>